<dbReference type="eggNOG" id="COG1714">
    <property type="taxonomic scope" value="Bacteria"/>
</dbReference>
<feature type="transmembrane region" description="Helical" evidence="5">
    <location>
        <begin position="82"/>
        <end position="102"/>
    </location>
</feature>
<gene>
    <name evidence="7" type="ordered locus">AM1_1452</name>
</gene>
<evidence type="ECO:0000259" key="6">
    <source>
        <dbReference type="Pfam" id="PF06271"/>
    </source>
</evidence>
<feature type="transmembrane region" description="Helical" evidence="5">
    <location>
        <begin position="405"/>
        <end position="425"/>
    </location>
</feature>
<evidence type="ECO:0000256" key="1">
    <source>
        <dbReference type="ARBA" id="ARBA00004141"/>
    </source>
</evidence>
<feature type="transmembrane region" description="Helical" evidence="5">
    <location>
        <begin position="192"/>
        <end position="217"/>
    </location>
</feature>
<evidence type="ECO:0000256" key="5">
    <source>
        <dbReference type="SAM" id="Phobius"/>
    </source>
</evidence>
<evidence type="ECO:0000256" key="3">
    <source>
        <dbReference type="ARBA" id="ARBA00022989"/>
    </source>
</evidence>
<dbReference type="Pfam" id="PF06271">
    <property type="entry name" value="RDD"/>
    <property type="match status" value="1"/>
</dbReference>
<feature type="transmembrane region" description="Helical" evidence="5">
    <location>
        <begin position="253"/>
        <end position="271"/>
    </location>
</feature>
<sequence length="596" mass="66602">MAENIPNNAGGSAYGQGFTNSHRIHSALTAGNIVTVAIQLFREKSDDYITTSLQSYLWLFLTGLGASLCAGVGTVIGQTIGLSNWAELGILALLFTLPMLAFGRGRKTAIGGVLSQLIFNKLVSRSETKEDIQKRLFPRVWRFFRGEVLFWLALVGLYFGLAFILGLILRGFFLSIRDQDFVDFFSLPEQDFSSALLTLITIIVLVLLFYLGLFLFFSYFIARLWLFDVVIAFEDVSARDAIRRSWQLTRGQGWQSLAIVMICGLLLIPPFSVSMFLSIFSIFAILFIAIVAFPIYQAIKAVIYYDLRSRNEGLTFDLDITATNPQNHLRRVILQTPESIELDLALGGIGSRALAWAIDQLLLWVGIILFWYFGSILYLTILVPILNNASVAFEQGELDQWIEAIATFLTFALSNCYFIAFETLWRGQTPGKRIAKIRVVRDTGRPVGLRESSIRSLLSSIDVFFFFIGVIRIAVTSSEKRLGDLVAGTLVVQDQRQGADETQQPFDVSPGISHLAAELVANPQLRTITPDQFLTLRDFLGYRSQLASRMRSQITTKLADQIRNLLGQNNQPLALGLDDLELVEATYLACQQANQS</sequence>
<dbReference type="Proteomes" id="UP000000268">
    <property type="component" value="Chromosome"/>
</dbReference>
<proteinExistence type="predicted"/>
<dbReference type="InterPro" id="IPR010432">
    <property type="entry name" value="RDD"/>
</dbReference>
<keyword evidence="3 5" id="KW-1133">Transmembrane helix</keyword>
<evidence type="ECO:0000313" key="8">
    <source>
        <dbReference type="Proteomes" id="UP000000268"/>
    </source>
</evidence>
<evidence type="ECO:0000256" key="2">
    <source>
        <dbReference type="ARBA" id="ARBA00022692"/>
    </source>
</evidence>
<feature type="transmembrane region" description="Helical" evidence="5">
    <location>
        <begin position="361"/>
        <end position="385"/>
    </location>
</feature>
<keyword evidence="4 5" id="KW-0472">Membrane</keyword>
<accession>B0C7T9</accession>
<protein>
    <submittedName>
        <fullName evidence="7">RDD domain protein</fullName>
    </submittedName>
</protein>
<dbReference type="PANTHER" id="PTHR38480">
    <property type="entry name" value="SLR0254 PROTEIN"/>
    <property type="match status" value="1"/>
</dbReference>
<dbReference type="HOGENOM" id="CLU_467621_0_0_3"/>
<reference evidence="7 8" key="1">
    <citation type="journal article" date="2008" name="Proc. Natl. Acad. Sci. U.S.A.">
        <title>Niche adaptation and genome expansion in the chlorophyll d-producing cyanobacterium Acaryochloris marina.</title>
        <authorList>
            <person name="Swingley W.D."/>
            <person name="Chen M."/>
            <person name="Cheung P.C."/>
            <person name="Conrad A.L."/>
            <person name="Dejesa L.C."/>
            <person name="Hao J."/>
            <person name="Honchak B.M."/>
            <person name="Karbach L.E."/>
            <person name="Kurdoglu A."/>
            <person name="Lahiri S."/>
            <person name="Mastrian S.D."/>
            <person name="Miyashita H."/>
            <person name="Page L."/>
            <person name="Ramakrishna P."/>
            <person name="Satoh S."/>
            <person name="Sattley W.M."/>
            <person name="Shimada Y."/>
            <person name="Taylor H.L."/>
            <person name="Tomo T."/>
            <person name="Tsuchiya T."/>
            <person name="Wang Z.T."/>
            <person name="Raymond J."/>
            <person name="Mimuro M."/>
            <person name="Blankenship R.E."/>
            <person name="Touchman J.W."/>
        </authorList>
    </citation>
    <scope>NUCLEOTIDE SEQUENCE [LARGE SCALE GENOMIC DNA]</scope>
    <source>
        <strain evidence="8">MBIC 11017</strain>
    </source>
</reference>
<dbReference type="GO" id="GO:0016020">
    <property type="term" value="C:membrane"/>
    <property type="evidence" value="ECO:0007669"/>
    <property type="project" value="UniProtKB-SubCell"/>
</dbReference>
<organism evidence="7 8">
    <name type="scientific">Acaryochloris marina (strain MBIC 11017)</name>
    <dbReference type="NCBI Taxonomy" id="329726"/>
    <lineage>
        <taxon>Bacteria</taxon>
        <taxon>Bacillati</taxon>
        <taxon>Cyanobacteriota</taxon>
        <taxon>Cyanophyceae</taxon>
        <taxon>Acaryochloridales</taxon>
        <taxon>Acaryochloridaceae</taxon>
        <taxon>Acaryochloris</taxon>
    </lineage>
</organism>
<dbReference type="AlphaFoldDB" id="B0C7T9"/>
<comment type="subcellular location">
    <subcellularLocation>
        <location evidence="1">Membrane</location>
        <topology evidence="1">Multi-pass membrane protein</topology>
    </subcellularLocation>
</comment>
<feature type="transmembrane region" description="Helical" evidence="5">
    <location>
        <begin position="148"/>
        <end position="172"/>
    </location>
</feature>
<evidence type="ECO:0000256" key="4">
    <source>
        <dbReference type="ARBA" id="ARBA00023136"/>
    </source>
</evidence>
<dbReference type="PANTHER" id="PTHR38480:SF1">
    <property type="entry name" value="SLR0254 PROTEIN"/>
    <property type="match status" value="1"/>
</dbReference>
<feature type="transmembrane region" description="Helical" evidence="5">
    <location>
        <begin position="277"/>
        <end position="299"/>
    </location>
</feature>
<dbReference type="OrthoDB" id="9787732at2"/>
<feature type="transmembrane region" description="Helical" evidence="5">
    <location>
        <begin position="53"/>
        <end position="76"/>
    </location>
</feature>
<feature type="domain" description="RDD" evidence="6">
    <location>
        <begin position="347"/>
        <end position="488"/>
    </location>
</feature>
<feature type="transmembrane region" description="Helical" evidence="5">
    <location>
        <begin position="457"/>
        <end position="475"/>
    </location>
</feature>
<evidence type="ECO:0000313" key="7">
    <source>
        <dbReference type="EMBL" id="ABW26480.1"/>
    </source>
</evidence>
<name>B0C7T9_ACAM1</name>
<dbReference type="EMBL" id="CP000828">
    <property type="protein sequence ID" value="ABW26480.1"/>
    <property type="molecule type" value="Genomic_DNA"/>
</dbReference>
<dbReference type="RefSeq" id="WP_012162009.1">
    <property type="nucleotide sequence ID" value="NC_009925.1"/>
</dbReference>
<dbReference type="KEGG" id="amr:AM1_1452"/>
<keyword evidence="8" id="KW-1185">Reference proteome</keyword>
<dbReference type="STRING" id="329726.AM1_1452"/>
<keyword evidence="2 5" id="KW-0812">Transmembrane</keyword>